<dbReference type="GO" id="GO:0000455">
    <property type="term" value="P:enzyme-directed rRNA pseudouridine synthesis"/>
    <property type="evidence" value="ECO:0007669"/>
    <property type="project" value="TreeGrafter"/>
</dbReference>
<dbReference type="STRING" id="1117647.M5M_00890"/>
<evidence type="ECO:0000256" key="4">
    <source>
        <dbReference type="ARBA" id="ARBA00037670"/>
    </source>
</evidence>
<evidence type="ECO:0000256" key="1">
    <source>
        <dbReference type="ARBA" id="ARBA00022694"/>
    </source>
</evidence>
<dbReference type="GO" id="GO:0008033">
    <property type="term" value="P:tRNA processing"/>
    <property type="evidence" value="ECO:0007669"/>
    <property type="project" value="UniProtKB-KW"/>
</dbReference>
<dbReference type="EMBL" id="CP003746">
    <property type="protein sequence ID" value="AFU97411.1"/>
    <property type="molecule type" value="Genomic_DNA"/>
</dbReference>
<dbReference type="Pfam" id="PF00849">
    <property type="entry name" value="PseudoU_synth_2"/>
    <property type="match status" value="1"/>
</dbReference>
<sequence length="262" mass="29689">MTEPTTTTPLPIVYQDEHLVVINKPTGLLVHRSPIDKRETRFAVQELRNQIGQHVYPIHRLDKPTSGLLVFALNSDVARQLSDAFNDRTVHKSYLALARGYVPSQRLDYALSVKLDRIADKHRQQDKDAQEAATRFTTLATCELPVEIDRYPQSRYSLVLCEPETGRKHQIRRHLKHLGHPIIGDAKHGKSKHNHYFSEHLNAGHLLLSAVGLGFIHPVTGEQLSLSCPAAPAFCQLIDRLPWNENGWRKNLPAVWFETGAD</sequence>
<dbReference type="PANTHER" id="PTHR21600:SF56">
    <property type="entry name" value="TRNA PSEUDOURIDINE SYNTHASE C"/>
    <property type="match status" value="1"/>
</dbReference>
<evidence type="ECO:0000259" key="10">
    <source>
        <dbReference type="Pfam" id="PF00849"/>
    </source>
</evidence>
<dbReference type="GO" id="GO:0003723">
    <property type="term" value="F:RNA binding"/>
    <property type="evidence" value="ECO:0007669"/>
    <property type="project" value="InterPro"/>
</dbReference>
<organism evidence="11 12">
    <name type="scientific">Simiduia agarivorans (strain DSM 21679 / JCM 13881 / BCRC 17597 / SA1)</name>
    <dbReference type="NCBI Taxonomy" id="1117647"/>
    <lineage>
        <taxon>Bacteria</taxon>
        <taxon>Pseudomonadati</taxon>
        <taxon>Pseudomonadota</taxon>
        <taxon>Gammaproteobacteria</taxon>
        <taxon>Cellvibrionales</taxon>
        <taxon>Cellvibrionaceae</taxon>
        <taxon>Simiduia</taxon>
    </lineage>
</organism>
<keyword evidence="2" id="KW-0413">Isomerase</keyword>
<evidence type="ECO:0000313" key="11">
    <source>
        <dbReference type="EMBL" id="AFU97411.1"/>
    </source>
</evidence>
<dbReference type="EC" id="5.4.99.26" evidence="5"/>
<dbReference type="InterPro" id="IPR006224">
    <property type="entry name" value="PsdUridine_synth_RluA-like_CS"/>
</dbReference>
<name>K4KEP7_SIMAS</name>
<evidence type="ECO:0000256" key="8">
    <source>
        <dbReference type="ARBA" id="ARBA00041975"/>
    </source>
</evidence>
<dbReference type="Gene3D" id="3.30.2350.10">
    <property type="entry name" value="Pseudouridine synthase"/>
    <property type="match status" value="1"/>
</dbReference>
<dbReference type="OrthoDB" id="9807829at2"/>
<dbReference type="RefSeq" id="WP_015045584.1">
    <property type="nucleotide sequence ID" value="NC_018868.3"/>
</dbReference>
<dbReference type="GO" id="GO:0160149">
    <property type="term" value="F:tRNA pseudouridine(65) synthase activity"/>
    <property type="evidence" value="ECO:0007669"/>
    <property type="project" value="UniProtKB-EC"/>
</dbReference>
<feature type="domain" description="Pseudouridine synthase RsuA/RluA-like" evidence="10">
    <location>
        <begin position="18"/>
        <end position="177"/>
    </location>
</feature>
<evidence type="ECO:0000256" key="3">
    <source>
        <dbReference type="ARBA" id="ARBA00036607"/>
    </source>
</evidence>
<dbReference type="AlphaFoldDB" id="K4KEP7"/>
<evidence type="ECO:0000256" key="6">
    <source>
        <dbReference type="ARBA" id="ARBA00040675"/>
    </source>
</evidence>
<keyword evidence="1" id="KW-0819">tRNA processing</keyword>
<proteinExistence type="predicted"/>
<evidence type="ECO:0000256" key="9">
    <source>
        <dbReference type="ARBA" id="ARBA00043049"/>
    </source>
</evidence>
<keyword evidence="12" id="KW-1185">Reference proteome</keyword>
<dbReference type="eggNOG" id="COG0564">
    <property type="taxonomic scope" value="Bacteria"/>
</dbReference>
<dbReference type="SUPFAM" id="SSF55120">
    <property type="entry name" value="Pseudouridine synthase"/>
    <property type="match status" value="1"/>
</dbReference>
<protein>
    <recommendedName>
        <fullName evidence="6">tRNA pseudouridine synthase C</fullName>
        <ecNumber evidence="5">5.4.99.26</ecNumber>
    </recommendedName>
    <alternativeName>
        <fullName evidence="8">tRNA pseudouridine(65) synthase</fullName>
    </alternativeName>
    <alternativeName>
        <fullName evidence="9">tRNA pseudouridylate synthase C</fullName>
    </alternativeName>
    <alternativeName>
        <fullName evidence="7">tRNA-uridine isomerase C</fullName>
    </alternativeName>
</protein>
<evidence type="ECO:0000256" key="7">
    <source>
        <dbReference type="ARBA" id="ARBA00041803"/>
    </source>
</evidence>
<gene>
    <name evidence="11" type="ordered locus">M5M_00890</name>
</gene>
<dbReference type="InterPro" id="IPR006145">
    <property type="entry name" value="PsdUridine_synth_RsuA/RluA"/>
</dbReference>
<dbReference type="Proteomes" id="UP000000466">
    <property type="component" value="Chromosome"/>
</dbReference>
<dbReference type="PANTHER" id="PTHR21600">
    <property type="entry name" value="MITOCHONDRIAL RNA PSEUDOURIDINE SYNTHASE"/>
    <property type="match status" value="1"/>
</dbReference>
<reference evidence="11 12" key="1">
    <citation type="journal article" date="2013" name="Genome Announc.">
        <title>Complete genome sequence of Simiduia agarivorans SA1(T), a marine bacterium able to degrade a variety of polysaccharides.</title>
        <authorList>
            <person name="Lin S.Y."/>
            <person name="Shieh W.Y."/>
            <person name="Chen J.S."/>
            <person name="Tang S.L."/>
        </authorList>
    </citation>
    <scope>NUCLEOTIDE SEQUENCE [LARGE SCALE GENOMIC DNA]</scope>
    <source>
        <strain evidence="12">DSM 21679 / JCM 13881 / BCRC 17597 / SA1</strain>
    </source>
</reference>
<comment type="function">
    <text evidence="4">Responsible for synthesis of pseudouridine from uracil-65 in transfer RNAs.</text>
</comment>
<dbReference type="InterPro" id="IPR050188">
    <property type="entry name" value="RluA_PseudoU_synthase"/>
</dbReference>
<evidence type="ECO:0000256" key="2">
    <source>
        <dbReference type="ARBA" id="ARBA00023235"/>
    </source>
</evidence>
<dbReference type="PROSITE" id="PS01129">
    <property type="entry name" value="PSI_RLU"/>
    <property type="match status" value="1"/>
</dbReference>
<evidence type="ECO:0000313" key="12">
    <source>
        <dbReference type="Proteomes" id="UP000000466"/>
    </source>
</evidence>
<evidence type="ECO:0000256" key="5">
    <source>
        <dbReference type="ARBA" id="ARBA00038943"/>
    </source>
</evidence>
<dbReference type="InterPro" id="IPR020103">
    <property type="entry name" value="PsdUridine_synth_cat_dom_sf"/>
</dbReference>
<dbReference type="KEGG" id="saga:M5M_00890"/>
<accession>K4KEP7</accession>
<comment type="catalytic activity">
    <reaction evidence="3">
        <text>uridine(65) in tRNA = pseudouridine(65) in tRNA</text>
        <dbReference type="Rhea" id="RHEA:42536"/>
        <dbReference type="Rhea" id="RHEA-COMP:10103"/>
        <dbReference type="Rhea" id="RHEA-COMP:10104"/>
        <dbReference type="ChEBI" id="CHEBI:65314"/>
        <dbReference type="ChEBI" id="CHEBI:65315"/>
        <dbReference type="EC" id="5.4.99.26"/>
    </reaction>
</comment>
<dbReference type="HOGENOM" id="CLU_016902_11_4_6"/>